<dbReference type="PRINTS" id="PR01486">
    <property type="entry name" value="PHPHLIPASEA1"/>
</dbReference>
<keyword evidence="11 15" id="KW-0442">Lipid degradation</keyword>
<gene>
    <name evidence="16" type="ORF">EV678_0039</name>
</gene>
<comment type="subcellular location">
    <subcellularLocation>
        <location evidence="15">Cell outer membrane</location>
        <topology evidence="15">Multi-pass membrane protein</topology>
    </subcellularLocation>
    <text evidence="15">One of the very few enzymes located there.</text>
</comment>
<dbReference type="RefSeq" id="WP_130458074.1">
    <property type="nucleotide sequence ID" value="NZ_SHKM01000001.1"/>
</dbReference>
<dbReference type="InterPro" id="IPR036541">
    <property type="entry name" value="PLipase_A1_sf"/>
</dbReference>
<evidence type="ECO:0000256" key="1">
    <source>
        <dbReference type="ARBA" id="ARBA00000111"/>
    </source>
</evidence>
<sequence>MTSRRPKKMSAAPRLFLLAALAAAGPLQAAPAWLIASDDENATAGRALRLEIAKPAAAAGWPGAMSLRLVVGERILNLPLRPAGAVSPDGARRPYLAQLPEDIAGLVRVELADRDSNRLALLAAAPAPGTPAPAAETQPEDVAANDYPDEPVISANEPMYLVLGSRGGVNARFQLSFKYRLVEPDGAIGQALPWLRNLHFGYTQTSIWDLAEESKPFRDTSYRPSLFWQWNLGEGNSGLRPARLRAGYEHESNGKDGSSSRSIDMLFAQPTWRWDFNGGTSLSFSPKFYGYLDKEDNPDIARYRGHADWIARYGKDDGWMLAAQVRRGTAGKGNAQLDLSYPLRESIFARAGGFLHFQLFSGYGESLLDYNRERETQVRVGFSIVR</sequence>
<name>A0ABY0INV5_9RHOO</name>
<evidence type="ECO:0000256" key="6">
    <source>
        <dbReference type="ARBA" id="ARBA00022692"/>
    </source>
</evidence>
<feature type="chain" id="PRO_5045012417" description="Phospholipase A1" evidence="15">
    <location>
        <begin position="30"/>
        <end position="386"/>
    </location>
</feature>
<evidence type="ECO:0000256" key="9">
    <source>
        <dbReference type="ARBA" id="ARBA00022801"/>
    </source>
</evidence>
<dbReference type="PANTHER" id="PTHR40457:SF1">
    <property type="entry name" value="PHOSPHOLIPASE A1"/>
    <property type="match status" value="1"/>
</dbReference>
<evidence type="ECO:0000313" key="17">
    <source>
        <dbReference type="Proteomes" id="UP000292136"/>
    </source>
</evidence>
<evidence type="ECO:0000256" key="8">
    <source>
        <dbReference type="ARBA" id="ARBA00022729"/>
    </source>
</evidence>
<dbReference type="Gene3D" id="2.40.230.10">
    <property type="entry name" value="Phospholipase A1"/>
    <property type="match status" value="1"/>
</dbReference>
<keyword evidence="17" id="KW-1185">Reference proteome</keyword>
<keyword evidence="10 15" id="KW-0106">Calcium</keyword>
<evidence type="ECO:0000313" key="16">
    <source>
        <dbReference type="EMBL" id="RZT89259.1"/>
    </source>
</evidence>
<evidence type="ECO:0000256" key="14">
    <source>
        <dbReference type="ARBA" id="ARBA00023237"/>
    </source>
</evidence>
<comment type="function">
    <text evidence="15">Hydrolysis of phosphatidylcholine with phospholipase A2 (EC 3.1.1.4) and phospholipase A1 (EC 3.1.1.32) activities.</text>
</comment>
<keyword evidence="12 15" id="KW-0443">Lipid metabolism</keyword>
<keyword evidence="6" id="KW-0812">Transmembrane</keyword>
<dbReference type="EC" id="3.1.1.4" evidence="15"/>
<organism evidence="16 17">
    <name type="scientific">Azospira oryzae</name>
    <dbReference type="NCBI Taxonomy" id="146939"/>
    <lineage>
        <taxon>Bacteria</taxon>
        <taxon>Pseudomonadati</taxon>
        <taxon>Pseudomonadota</taxon>
        <taxon>Betaproteobacteria</taxon>
        <taxon>Rhodocyclales</taxon>
        <taxon>Rhodocyclaceae</taxon>
        <taxon>Azospira</taxon>
    </lineage>
</organism>
<keyword evidence="13" id="KW-0472">Membrane</keyword>
<evidence type="ECO:0000256" key="7">
    <source>
        <dbReference type="ARBA" id="ARBA00022723"/>
    </source>
</evidence>
<dbReference type="EC" id="3.1.1.32" evidence="15"/>
<dbReference type="EMBL" id="SHKM01000001">
    <property type="protein sequence ID" value="RZT89259.1"/>
    <property type="molecule type" value="Genomic_DNA"/>
</dbReference>
<proteinExistence type="inferred from homology"/>
<evidence type="ECO:0000256" key="12">
    <source>
        <dbReference type="ARBA" id="ARBA00023098"/>
    </source>
</evidence>
<evidence type="ECO:0000256" key="13">
    <source>
        <dbReference type="ARBA" id="ARBA00023136"/>
    </source>
</evidence>
<comment type="caution">
    <text evidence="16">The sequence shown here is derived from an EMBL/GenBank/DDBJ whole genome shotgun (WGS) entry which is preliminary data.</text>
</comment>
<keyword evidence="5" id="KW-1134">Transmembrane beta strand</keyword>
<evidence type="ECO:0000256" key="15">
    <source>
        <dbReference type="RuleBase" id="RU366027"/>
    </source>
</evidence>
<dbReference type="InterPro" id="IPR003187">
    <property type="entry name" value="PLipase_A1"/>
</dbReference>
<dbReference type="SUPFAM" id="SSF56931">
    <property type="entry name" value="Outer membrane phospholipase A (OMPLA)"/>
    <property type="match status" value="1"/>
</dbReference>
<accession>A0ABY0INV5</accession>
<dbReference type="Pfam" id="PF02253">
    <property type="entry name" value="PLA1"/>
    <property type="match status" value="1"/>
</dbReference>
<keyword evidence="7 15" id="KW-0479">Metal-binding</keyword>
<protein>
    <recommendedName>
        <fullName evidence="15">Phospholipase A1</fullName>
        <ecNumber evidence="15">3.1.1.32</ecNumber>
        <ecNumber evidence="15">3.1.1.4</ecNumber>
    </recommendedName>
    <alternativeName>
        <fullName evidence="15">Phosphatidylcholine 1-acylhydrolase</fullName>
    </alternativeName>
</protein>
<feature type="signal peptide" evidence="15">
    <location>
        <begin position="1"/>
        <end position="29"/>
    </location>
</feature>
<dbReference type="Proteomes" id="UP000292136">
    <property type="component" value="Unassembled WGS sequence"/>
</dbReference>
<evidence type="ECO:0000256" key="5">
    <source>
        <dbReference type="ARBA" id="ARBA00022452"/>
    </source>
</evidence>
<comment type="catalytic activity">
    <reaction evidence="2 15">
        <text>a 1,2-diacyl-sn-glycero-3-phosphocholine + H2O = a 1-acyl-sn-glycero-3-phosphocholine + a fatty acid + H(+)</text>
        <dbReference type="Rhea" id="RHEA:15801"/>
        <dbReference type="ChEBI" id="CHEBI:15377"/>
        <dbReference type="ChEBI" id="CHEBI:15378"/>
        <dbReference type="ChEBI" id="CHEBI:28868"/>
        <dbReference type="ChEBI" id="CHEBI:57643"/>
        <dbReference type="ChEBI" id="CHEBI:58168"/>
        <dbReference type="EC" id="3.1.1.4"/>
    </reaction>
</comment>
<comment type="similarity">
    <text evidence="3 15">Belongs to the phospholipase A1 family.</text>
</comment>
<evidence type="ECO:0000256" key="4">
    <source>
        <dbReference type="ARBA" id="ARBA00011702"/>
    </source>
</evidence>
<reference evidence="16 17" key="1">
    <citation type="submission" date="2019-02" db="EMBL/GenBank/DDBJ databases">
        <title>Genomic Encyclopedia of Type Strains, Phase IV (KMG-IV): sequencing the most valuable type-strain genomes for metagenomic binning, comparative biology and taxonomic classification.</title>
        <authorList>
            <person name="Goeker M."/>
        </authorList>
    </citation>
    <scope>NUCLEOTIDE SEQUENCE [LARGE SCALE GENOMIC DNA]</scope>
    <source>
        <strain evidence="16 17">DSM 21223</strain>
    </source>
</reference>
<dbReference type="PANTHER" id="PTHR40457">
    <property type="entry name" value="PHOSPHOLIPASE A1"/>
    <property type="match status" value="1"/>
</dbReference>
<keyword evidence="8 15" id="KW-0732">Signal</keyword>
<comment type="cofactor">
    <cofactor evidence="15">
        <name>Ca(2+)</name>
        <dbReference type="ChEBI" id="CHEBI:29108"/>
    </cofactor>
    <text evidence="15">Binds 1 Ca(2+) ion per monomer. In the dimeric form the Ca(2+) is bound by different amino acids with binding of each Ca(2+) shared with ligands coming from each monomer. The Ca(2+) ion may have a role in catalysis.</text>
</comment>
<keyword evidence="9 15" id="KW-0378">Hydrolase</keyword>
<evidence type="ECO:0000256" key="11">
    <source>
        <dbReference type="ARBA" id="ARBA00022963"/>
    </source>
</evidence>
<comment type="subunit">
    <text evidence="4 15">Homodimer; dimerization is reversible, and the dimeric form is the active one.</text>
</comment>
<comment type="catalytic activity">
    <reaction evidence="1 15">
        <text>a 1,2-diacyl-sn-glycero-3-phosphocholine + H2O = a 2-acyl-sn-glycero-3-phosphocholine + a fatty acid + H(+)</text>
        <dbReference type="Rhea" id="RHEA:18689"/>
        <dbReference type="ChEBI" id="CHEBI:15377"/>
        <dbReference type="ChEBI" id="CHEBI:15378"/>
        <dbReference type="ChEBI" id="CHEBI:28868"/>
        <dbReference type="ChEBI" id="CHEBI:57643"/>
        <dbReference type="ChEBI" id="CHEBI:57875"/>
        <dbReference type="EC" id="3.1.1.32"/>
    </reaction>
</comment>
<evidence type="ECO:0000256" key="10">
    <source>
        <dbReference type="ARBA" id="ARBA00022837"/>
    </source>
</evidence>
<keyword evidence="14 15" id="KW-0998">Cell outer membrane</keyword>
<evidence type="ECO:0000256" key="2">
    <source>
        <dbReference type="ARBA" id="ARBA00001604"/>
    </source>
</evidence>
<evidence type="ECO:0000256" key="3">
    <source>
        <dbReference type="ARBA" id="ARBA00010525"/>
    </source>
</evidence>